<dbReference type="HOGENOM" id="CLU_1394899_0_0_10"/>
<name>E4TLM6_MARTH</name>
<dbReference type="AlphaFoldDB" id="E4TLM6"/>
<protein>
    <recommendedName>
        <fullName evidence="5">Outer membrane protein beta-barrel domain-containing protein</fullName>
    </recommendedName>
</protein>
<proteinExistence type="predicted"/>
<evidence type="ECO:0000313" key="3">
    <source>
        <dbReference type="EMBL" id="ADR22330.1"/>
    </source>
</evidence>
<dbReference type="RefSeq" id="WP_013454473.1">
    <property type="nucleotide sequence ID" value="NC_014759.1"/>
</dbReference>
<feature type="chain" id="PRO_5003189475" description="Outer membrane protein beta-barrel domain-containing protein" evidence="2">
    <location>
        <begin position="20"/>
        <end position="195"/>
    </location>
</feature>
<keyword evidence="1" id="KW-1133">Transmembrane helix</keyword>
<evidence type="ECO:0008006" key="5">
    <source>
        <dbReference type="Google" id="ProtNLM"/>
    </source>
</evidence>
<accession>E4TLM6</accession>
<organism evidence="3 4">
    <name type="scientific">Marivirga tractuosa (strain ATCC 23168 / DSM 4126 / NBRC 15989 / NCIMB 1408 / VKM B-1430 / H-43)</name>
    <name type="common">Microscilla tractuosa</name>
    <name type="synonym">Flexibacter tractuosus</name>
    <dbReference type="NCBI Taxonomy" id="643867"/>
    <lineage>
        <taxon>Bacteria</taxon>
        <taxon>Pseudomonadati</taxon>
        <taxon>Bacteroidota</taxon>
        <taxon>Cytophagia</taxon>
        <taxon>Cytophagales</taxon>
        <taxon>Marivirgaceae</taxon>
        <taxon>Marivirga</taxon>
    </lineage>
</organism>
<dbReference type="EMBL" id="CP002349">
    <property type="protein sequence ID" value="ADR22330.1"/>
    <property type="molecule type" value="Genomic_DNA"/>
</dbReference>
<dbReference type="Proteomes" id="UP000008720">
    <property type="component" value="Chromosome"/>
</dbReference>
<keyword evidence="4" id="KW-1185">Reference proteome</keyword>
<dbReference type="KEGG" id="mtt:Ftrac_2352"/>
<evidence type="ECO:0000313" key="4">
    <source>
        <dbReference type="Proteomes" id="UP000008720"/>
    </source>
</evidence>
<sequence length="195" mass="21397">MKKSLLIIGVLLLALNLKAQDENKYYDVDDRPKFYFGLGTGINTFTGLAGISANYILDKTLFVQGGLGLSSWGIRSSIGLRYDHSYTNGFTLGVNLVRSSGIGDIVMTFDSGNGSPNEVNMRFDAASTLNFKAGYNWWFGKHNTFNMNIGYALPFKNQPWAVKDGSTLSQFEQQVLQLVAPGGIILEMGITFGIQ</sequence>
<dbReference type="OrthoDB" id="980104at2"/>
<keyword evidence="1" id="KW-0812">Transmembrane</keyword>
<keyword evidence="1" id="KW-0472">Membrane</keyword>
<evidence type="ECO:0000256" key="2">
    <source>
        <dbReference type="SAM" id="SignalP"/>
    </source>
</evidence>
<keyword evidence="2" id="KW-0732">Signal</keyword>
<dbReference type="eggNOG" id="ENOG502ZMNX">
    <property type="taxonomic scope" value="Bacteria"/>
</dbReference>
<dbReference type="STRING" id="643867.Ftrac_2352"/>
<feature type="signal peptide" evidence="2">
    <location>
        <begin position="1"/>
        <end position="19"/>
    </location>
</feature>
<feature type="transmembrane region" description="Helical" evidence="1">
    <location>
        <begin position="35"/>
        <end position="57"/>
    </location>
</feature>
<reference evidence="3 4" key="1">
    <citation type="journal article" date="2011" name="Stand. Genomic Sci.">
        <title>Complete genome sequence of Marivirga tractuosa type strain (H-43).</title>
        <authorList>
            <person name="Pagani I."/>
            <person name="Chertkov O."/>
            <person name="Lapidus A."/>
            <person name="Lucas S."/>
            <person name="Del Rio T.G."/>
            <person name="Tice H."/>
            <person name="Copeland A."/>
            <person name="Cheng J.F."/>
            <person name="Nolan M."/>
            <person name="Saunders E."/>
            <person name="Pitluck S."/>
            <person name="Held B."/>
            <person name="Goodwin L."/>
            <person name="Liolios K."/>
            <person name="Ovchinikova G."/>
            <person name="Ivanova N."/>
            <person name="Mavromatis K."/>
            <person name="Pati A."/>
            <person name="Chen A."/>
            <person name="Palaniappan K."/>
            <person name="Land M."/>
            <person name="Hauser L."/>
            <person name="Jeffries C.D."/>
            <person name="Detter J.C."/>
            <person name="Han C."/>
            <person name="Tapia R."/>
            <person name="Ngatchou-Djao O.D."/>
            <person name="Rohde M."/>
            <person name="Goker M."/>
            <person name="Spring S."/>
            <person name="Sikorski J."/>
            <person name="Woyke T."/>
            <person name="Bristow J."/>
            <person name="Eisen J.A."/>
            <person name="Markowitz V."/>
            <person name="Hugenholtz P."/>
            <person name="Klenk H.P."/>
            <person name="Kyrpides N.C."/>
        </authorList>
    </citation>
    <scope>NUCLEOTIDE SEQUENCE [LARGE SCALE GENOMIC DNA]</scope>
    <source>
        <strain evidence="4">ATCC 23168 / DSM 4126 / NBRC 15989 / NCIMB 1408 / VKM B-1430 / H-43</strain>
    </source>
</reference>
<evidence type="ECO:0000256" key="1">
    <source>
        <dbReference type="SAM" id="Phobius"/>
    </source>
</evidence>
<gene>
    <name evidence="3" type="ordered locus">Ftrac_2352</name>
</gene>